<dbReference type="Gene3D" id="3.40.50.1110">
    <property type="entry name" value="SGNH hydrolase"/>
    <property type="match status" value="1"/>
</dbReference>
<keyword evidence="3" id="KW-1185">Reference proteome</keyword>
<protein>
    <submittedName>
        <fullName evidence="2">Lysophospholipase L1</fullName>
    </submittedName>
</protein>
<evidence type="ECO:0000259" key="1">
    <source>
        <dbReference type="Pfam" id="PF13472"/>
    </source>
</evidence>
<dbReference type="InterPro" id="IPR053140">
    <property type="entry name" value="GDSL_Rv0518-like"/>
</dbReference>
<dbReference type="STRING" id="1174501.SAMN05216192_12160"/>
<reference evidence="3" key="1">
    <citation type="submission" date="2016-10" db="EMBL/GenBank/DDBJ databases">
        <authorList>
            <person name="Varghese N."/>
            <person name="Submissions S."/>
        </authorList>
    </citation>
    <scope>NUCLEOTIDE SEQUENCE [LARGE SCALE GENOMIC DNA]</scope>
    <source>
        <strain evidence="3">CGMCC 1.11012</strain>
    </source>
</reference>
<dbReference type="InterPro" id="IPR036514">
    <property type="entry name" value="SGNH_hydro_sf"/>
</dbReference>
<accession>A0A1G8VKV7</accession>
<name>A0A1G8VKV7_9BACL</name>
<feature type="domain" description="SGNH hydrolase-type esterase" evidence="1">
    <location>
        <begin position="204"/>
        <end position="372"/>
    </location>
</feature>
<sequence length="391" mass="42467">MDNKDNNGVLSQADYSSATALSTAANFIMNAAEPFTHTYRTYVRLRENGGLTLKFWHSNHVDSTWDLGQEASGSEPGGEWVIEAAYIADGGLVPDGSVTPGTQIPVTFGGQGSRQVASGECFWSDEAELELPEGHYLAFTWTIRTLAAGKSFPYNVEGMLVSGFDAPGNLAGSETAEKFSESDKLLVAPSYIGYKKQAAKKLVFLGDSITQGVRTEKDAYSYWAARIAEGLGTEYGLWNIGSGWGRAYDVAGDGPWLNKAKQGDEILMVLGVNDLDIGKRTAEELLGDLAGIISKIKESNPAAKIILSTVPPFNFAEERETYWRTVNAAIRSNPPAGVDRVFDIAAVLSEPAPEEHRIRPEYMSNEFDPHPNGHAGKAVADAFLAWYRQPE</sequence>
<dbReference type="InterPro" id="IPR013830">
    <property type="entry name" value="SGNH_hydro"/>
</dbReference>
<dbReference type="OrthoDB" id="1828825at2"/>
<dbReference type="PANTHER" id="PTHR43784:SF2">
    <property type="entry name" value="GDSL-LIKE LIPASE_ACYLHYDROLASE, PUTATIVE (AFU_ORTHOLOGUE AFUA_2G00820)-RELATED"/>
    <property type="match status" value="1"/>
</dbReference>
<dbReference type="EMBL" id="FNDX01000021">
    <property type="protein sequence ID" value="SDJ66557.1"/>
    <property type="molecule type" value="Genomic_DNA"/>
</dbReference>
<evidence type="ECO:0000313" key="2">
    <source>
        <dbReference type="EMBL" id="SDJ66557.1"/>
    </source>
</evidence>
<dbReference type="PANTHER" id="PTHR43784">
    <property type="entry name" value="GDSL-LIKE LIPASE/ACYLHYDROLASE, PUTATIVE (AFU_ORTHOLOGUE AFUA_2G00820)-RELATED"/>
    <property type="match status" value="1"/>
</dbReference>
<dbReference type="RefSeq" id="WP_090716065.1">
    <property type="nucleotide sequence ID" value="NZ_CBCSKY010000021.1"/>
</dbReference>
<organism evidence="2 3">
    <name type="scientific">Paenibacillus typhae</name>
    <dbReference type="NCBI Taxonomy" id="1174501"/>
    <lineage>
        <taxon>Bacteria</taxon>
        <taxon>Bacillati</taxon>
        <taxon>Bacillota</taxon>
        <taxon>Bacilli</taxon>
        <taxon>Bacillales</taxon>
        <taxon>Paenibacillaceae</taxon>
        <taxon>Paenibacillus</taxon>
    </lineage>
</organism>
<dbReference type="Pfam" id="PF13472">
    <property type="entry name" value="Lipase_GDSL_2"/>
    <property type="match status" value="1"/>
</dbReference>
<evidence type="ECO:0000313" key="3">
    <source>
        <dbReference type="Proteomes" id="UP000199050"/>
    </source>
</evidence>
<dbReference type="AlphaFoldDB" id="A0A1G8VKV7"/>
<dbReference type="SUPFAM" id="SSF52266">
    <property type="entry name" value="SGNH hydrolase"/>
    <property type="match status" value="1"/>
</dbReference>
<dbReference type="Proteomes" id="UP000199050">
    <property type="component" value="Unassembled WGS sequence"/>
</dbReference>
<proteinExistence type="predicted"/>
<gene>
    <name evidence="2" type="ORF">SAMN05216192_12160</name>
</gene>